<gene>
    <name evidence="1" type="ORF">LPB144_01255</name>
</gene>
<sequence length="308" mass="33813">MLLFSCSQDNISTEMEEEAKLNLEEQVAQGMYDNSNLGIYEGLFTTTDGQNRARVLIEIDGKNKPLAAFNFPDGELSSFRSQENMTKAKGGKLHFSGENFSFDFSVNEDGSNPVVTNVEFAGKKGDILIAKETSKAPIETKTGTYTCETGCFTDDEDPIPHPELGAPGATQTFSFMLQGNPVSNGSVVDVQFVLNTKTYTGQAKFNNCKNFDTRGDYTICGLFAEPNLNGRSGPIRFRSNLSQTSSEMKHVFDAYKNDPEPDFQCSSYYGTAYYNSTIFGRSTMSVITDNALAGPGNTDPNPDCYDFN</sequence>
<dbReference type="EMBL" id="CP018153">
    <property type="protein sequence ID" value="APG59115.1"/>
    <property type="molecule type" value="Genomic_DNA"/>
</dbReference>
<name>A0A1L3J1W9_9FLAO</name>
<evidence type="ECO:0000313" key="2">
    <source>
        <dbReference type="Proteomes" id="UP000182510"/>
    </source>
</evidence>
<protein>
    <submittedName>
        <fullName evidence="1">Uncharacterized protein</fullName>
    </submittedName>
</protein>
<proteinExistence type="predicted"/>
<dbReference type="Proteomes" id="UP000182510">
    <property type="component" value="Chromosome"/>
</dbReference>
<reference evidence="1 2" key="1">
    <citation type="submission" date="2016-11" db="EMBL/GenBank/DDBJ databases">
        <title>Gramella sp. LPB0144 isolated from marine environment.</title>
        <authorList>
            <person name="Kim E."/>
            <person name="Yi H."/>
        </authorList>
    </citation>
    <scope>NUCLEOTIDE SEQUENCE [LARGE SCALE GENOMIC DNA]</scope>
    <source>
        <strain evidence="1 2">LPB0144</strain>
    </source>
</reference>
<evidence type="ECO:0000313" key="1">
    <source>
        <dbReference type="EMBL" id="APG59115.1"/>
    </source>
</evidence>
<dbReference type="AlphaFoldDB" id="A0A1L3J1W9"/>
<accession>A0A1L3J1W9</accession>
<keyword evidence="2" id="KW-1185">Reference proteome</keyword>
<organism evidence="1 2">
    <name type="scientific">Christiangramia salexigens</name>
    <dbReference type="NCBI Taxonomy" id="1913577"/>
    <lineage>
        <taxon>Bacteria</taxon>
        <taxon>Pseudomonadati</taxon>
        <taxon>Bacteroidota</taxon>
        <taxon>Flavobacteriia</taxon>
        <taxon>Flavobacteriales</taxon>
        <taxon>Flavobacteriaceae</taxon>
        <taxon>Christiangramia</taxon>
    </lineage>
</organism>
<dbReference type="KEGG" id="grl:LPB144_01255"/>
<dbReference type="STRING" id="1913577.LPB144_01255"/>